<name>A0A9W7FZ05_9STRA</name>
<gene>
    <name evidence="1" type="ORF">TrRE_jg3625</name>
</gene>
<keyword evidence="2" id="KW-1185">Reference proteome</keyword>
<dbReference type="Proteomes" id="UP001165082">
    <property type="component" value="Unassembled WGS sequence"/>
</dbReference>
<proteinExistence type="predicted"/>
<evidence type="ECO:0000313" key="2">
    <source>
        <dbReference type="Proteomes" id="UP001165082"/>
    </source>
</evidence>
<dbReference type="EMBL" id="BRXZ01007447">
    <property type="protein sequence ID" value="GMI28508.1"/>
    <property type="molecule type" value="Genomic_DNA"/>
</dbReference>
<accession>A0A9W7FZ05</accession>
<reference evidence="1" key="1">
    <citation type="submission" date="2022-07" db="EMBL/GenBank/DDBJ databases">
        <title>Genome analysis of Parmales, a sister group of diatoms, reveals the evolutionary specialization of diatoms from phago-mixotrophs to photoautotrophs.</title>
        <authorList>
            <person name="Ban H."/>
            <person name="Sato S."/>
            <person name="Yoshikawa S."/>
            <person name="Kazumasa Y."/>
            <person name="Nakamura Y."/>
            <person name="Ichinomiya M."/>
            <person name="Saitoh K."/>
            <person name="Sato N."/>
            <person name="Blanc-Mathieu R."/>
            <person name="Endo H."/>
            <person name="Kuwata A."/>
            <person name="Ogata H."/>
        </authorList>
    </citation>
    <scope>NUCLEOTIDE SEQUENCE</scope>
</reference>
<evidence type="ECO:0000313" key="1">
    <source>
        <dbReference type="EMBL" id="GMI28508.1"/>
    </source>
</evidence>
<sequence length="129" mass="14635">MHRVVGEWLMIRTYVSRISKLSDDLGRRHQRQAKGLLYNLEEKVSGVGRLARSYVCSRLVIIVDTSLHTDKGQEELKEISAIVRVTQDVDEEFGAQILDIVKSLIDTLKKKATTEIRKLKVTAEGVKSK</sequence>
<dbReference type="AlphaFoldDB" id="A0A9W7FZ05"/>
<feature type="non-terminal residue" evidence="1">
    <location>
        <position position="129"/>
    </location>
</feature>
<protein>
    <submittedName>
        <fullName evidence="1">Uncharacterized protein</fullName>
    </submittedName>
</protein>
<comment type="caution">
    <text evidence="1">The sequence shown here is derived from an EMBL/GenBank/DDBJ whole genome shotgun (WGS) entry which is preliminary data.</text>
</comment>
<organism evidence="1 2">
    <name type="scientific">Triparma retinervis</name>
    <dbReference type="NCBI Taxonomy" id="2557542"/>
    <lineage>
        <taxon>Eukaryota</taxon>
        <taxon>Sar</taxon>
        <taxon>Stramenopiles</taxon>
        <taxon>Ochrophyta</taxon>
        <taxon>Bolidophyceae</taxon>
        <taxon>Parmales</taxon>
        <taxon>Triparmaceae</taxon>
        <taxon>Triparma</taxon>
    </lineage>
</organism>